<protein>
    <submittedName>
        <fullName evidence="1">DUF4262 domain-containing protein</fullName>
    </submittedName>
</protein>
<evidence type="ECO:0000313" key="2">
    <source>
        <dbReference type="Proteomes" id="UP000515947"/>
    </source>
</evidence>
<reference evidence="1 2" key="1">
    <citation type="submission" date="2020-08" db="EMBL/GenBank/DDBJ databases">
        <title>Genome sequence of Nocardioides mesophilus KACC 16243T.</title>
        <authorList>
            <person name="Hyun D.-W."/>
            <person name="Bae J.-W."/>
        </authorList>
    </citation>
    <scope>NUCLEOTIDE SEQUENCE [LARGE SCALE GENOMIC DNA]</scope>
    <source>
        <strain evidence="1 2">KACC 16243</strain>
    </source>
</reference>
<dbReference type="KEGG" id="nmes:H9L09_17895"/>
<organism evidence="1 2">
    <name type="scientific">Nocardioides mesophilus</name>
    <dbReference type="NCBI Taxonomy" id="433659"/>
    <lineage>
        <taxon>Bacteria</taxon>
        <taxon>Bacillati</taxon>
        <taxon>Actinomycetota</taxon>
        <taxon>Actinomycetes</taxon>
        <taxon>Propionibacteriales</taxon>
        <taxon>Nocardioidaceae</taxon>
        <taxon>Nocardioides</taxon>
    </lineage>
</organism>
<evidence type="ECO:0000313" key="1">
    <source>
        <dbReference type="EMBL" id="QNN52334.1"/>
    </source>
</evidence>
<accession>A0A7G9R9Q9</accession>
<keyword evidence="2" id="KW-1185">Reference proteome</keyword>
<sequence length="174" mass="19117">MPSKATRARMLADVRRRIDEHGWTVQAVGAQCSVPGCCSSYLSPASDDADFGYTIGLSRYRGHPELIVTGIPQLETTHPLNLMGERVRDGERFAGGDLVDDLCPCTSLVALIEVDPRKSVEYLLVANQVYRNPGGPPVRALQMVWPDQRGRFPWDWGYSLPASAQPLLGPVPEV</sequence>
<gene>
    <name evidence="1" type="ORF">H9L09_17895</name>
</gene>
<dbReference type="EMBL" id="CP060713">
    <property type="protein sequence ID" value="QNN52334.1"/>
    <property type="molecule type" value="Genomic_DNA"/>
</dbReference>
<dbReference type="Proteomes" id="UP000515947">
    <property type="component" value="Chromosome"/>
</dbReference>
<name>A0A7G9R9Q9_9ACTN</name>
<proteinExistence type="predicted"/>
<dbReference type="Pfam" id="PF14081">
    <property type="entry name" value="DUF4262"/>
    <property type="match status" value="1"/>
</dbReference>
<dbReference type="RefSeq" id="WP_187578176.1">
    <property type="nucleotide sequence ID" value="NZ_CP060713.1"/>
</dbReference>
<dbReference type="AlphaFoldDB" id="A0A7G9R9Q9"/>
<dbReference type="InterPro" id="IPR025358">
    <property type="entry name" value="DUF4262"/>
</dbReference>